<feature type="region of interest" description="Disordered" evidence="1">
    <location>
        <begin position="462"/>
        <end position="530"/>
    </location>
</feature>
<gene>
    <name evidence="2" type="ORF">TBRA_LOCUS10457</name>
</gene>
<evidence type="ECO:0000313" key="2">
    <source>
        <dbReference type="EMBL" id="CAB0038686.1"/>
    </source>
</evidence>
<sequence length="622" mass="71804">MKGQWTHRLIPNIIPWIERRLGDVNYHLTQFLTGHGCFRSYLCRSNNDTSDRCPACPPAVEDGEHVIFHCPRFAEERGVLRRLSRGPLEPETLALAITTSLPAPSLPLDTRPIAQLPEMAKILERICTYRQYRSPYFHKSSFHVGQDVKYRERLHSHFHGEFHWHTLCIVNTSSDSSHSVSEFFILESSSAGFSLDATYSANSHMLRSMHHVQIFLPAVDQQPSLRSGRKCRRALPCKRKFMDTIFFNKIFLNYVKQTHFRAGIKKNPRAYGQPKIHKKDVPLRPIISLVGSPTYILAKILYEELASVIKPPASHVDNSFDYKSKIANISTPTDHLLVSLGVVSLFTNVPLELILESLDRRYFDLNVSHLSFNKIREMMTFLFKNTYFKFNNTFYRKTYGTPMGSLISSSPRHCWQGGQKHQAQCIRSADAATEEGRPRCLRPDHGAGRCAWRRRHCQRPTTHYLDRGQGPRREHHRRRCSESPWHAAKQPRTRARRRQIAPQGLHRYADGGRRTSRRSHSTGNKTRPSESQLGKLLYTWSCGGYALLPLLDSGTRHCPMQGTQTYWALLPLRTEGPSGQRLQESTVVHLLQRPWRRWSRVHQPELPTRQRDTPGPPMMRFL</sequence>
<keyword evidence="3" id="KW-1185">Reference proteome</keyword>
<dbReference type="AlphaFoldDB" id="A0A6H5IS45"/>
<name>A0A6H5IS45_9HYME</name>
<dbReference type="PANTHER" id="PTHR21301">
    <property type="entry name" value="REVERSE TRANSCRIPTASE"/>
    <property type="match status" value="1"/>
</dbReference>
<dbReference type="EMBL" id="CADCXV010000922">
    <property type="protein sequence ID" value="CAB0038686.1"/>
    <property type="molecule type" value="Genomic_DNA"/>
</dbReference>
<dbReference type="OrthoDB" id="6760207at2759"/>
<evidence type="ECO:0000313" key="3">
    <source>
        <dbReference type="Proteomes" id="UP000479190"/>
    </source>
</evidence>
<dbReference type="PANTHER" id="PTHR21301:SF10">
    <property type="entry name" value="REVERSE TRANSCRIPTASE DOMAIN-CONTAINING PROTEIN"/>
    <property type="match status" value="1"/>
</dbReference>
<accession>A0A6H5IS45</accession>
<reference evidence="2 3" key="1">
    <citation type="submission" date="2020-02" db="EMBL/GenBank/DDBJ databases">
        <authorList>
            <person name="Ferguson B K."/>
        </authorList>
    </citation>
    <scope>NUCLEOTIDE SEQUENCE [LARGE SCALE GENOMIC DNA]</scope>
</reference>
<feature type="compositionally biased region" description="Basic residues" evidence="1">
    <location>
        <begin position="489"/>
        <end position="499"/>
    </location>
</feature>
<evidence type="ECO:0008006" key="4">
    <source>
        <dbReference type="Google" id="ProtNLM"/>
    </source>
</evidence>
<evidence type="ECO:0000256" key="1">
    <source>
        <dbReference type="SAM" id="MobiDB-lite"/>
    </source>
</evidence>
<organism evidence="2 3">
    <name type="scientific">Trichogramma brassicae</name>
    <dbReference type="NCBI Taxonomy" id="86971"/>
    <lineage>
        <taxon>Eukaryota</taxon>
        <taxon>Metazoa</taxon>
        <taxon>Ecdysozoa</taxon>
        <taxon>Arthropoda</taxon>
        <taxon>Hexapoda</taxon>
        <taxon>Insecta</taxon>
        <taxon>Pterygota</taxon>
        <taxon>Neoptera</taxon>
        <taxon>Endopterygota</taxon>
        <taxon>Hymenoptera</taxon>
        <taxon>Apocrita</taxon>
        <taxon>Proctotrupomorpha</taxon>
        <taxon>Chalcidoidea</taxon>
        <taxon>Trichogrammatidae</taxon>
        <taxon>Trichogramma</taxon>
    </lineage>
</organism>
<proteinExistence type="predicted"/>
<dbReference type="Proteomes" id="UP000479190">
    <property type="component" value="Unassembled WGS sequence"/>
</dbReference>
<protein>
    <recommendedName>
        <fullName evidence="4">Reverse transcriptase domain-containing protein</fullName>
    </recommendedName>
</protein>